<dbReference type="AlphaFoldDB" id="A0A6J4QUF5"/>
<accession>A0A6J4QUF5</accession>
<dbReference type="EMBL" id="CADCUW010000594">
    <property type="protein sequence ID" value="CAA9450965.1"/>
    <property type="molecule type" value="Genomic_DNA"/>
</dbReference>
<name>A0A6J4QUF5_9ACTN</name>
<protein>
    <submittedName>
        <fullName evidence="2">Uncharacterized protein</fullName>
    </submittedName>
</protein>
<evidence type="ECO:0000256" key="1">
    <source>
        <dbReference type="SAM" id="MobiDB-lite"/>
    </source>
</evidence>
<feature type="non-terminal residue" evidence="2">
    <location>
        <position position="244"/>
    </location>
</feature>
<feature type="compositionally biased region" description="Basic residues" evidence="1">
    <location>
        <begin position="91"/>
        <end position="113"/>
    </location>
</feature>
<gene>
    <name evidence="2" type="ORF">AVDCRST_MAG01-01-4582</name>
</gene>
<sequence length="244" mass="27320">GPPSSRESFREVYGTLMAQVQASRKHTLFTVYNGACERRDLPAYDSPRRRRPRQPLHASTHGGTDPPRLRRGPDRPVRAPLLLRHGDGRALRRLRARRKPHRHPPPRRTRRGTLRAGQRREGAPPGPPPAAGRRPDHPLRRRLVLPGKRDAGRGRHGPRKAGLQPGRGEGATPRFILRRASSGRDRGGWGRRRRGRRQPRRPGAGSRVRGEDYARRGRVRPPAQLAEGRAPDLDGAPPAPRGRG</sequence>
<feature type="compositionally biased region" description="Basic residues" evidence="1">
    <location>
        <begin position="189"/>
        <end position="200"/>
    </location>
</feature>
<organism evidence="2">
    <name type="scientific">uncultured Rubrobacteraceae bacterium</name>
    <dbReference type="NCBI Taxonomy" id="349277"/>
    <lineage>
        <taxon>Bacteria</taxon>
        <taxon>Bacillati</taxon>
        <taxon>Actinomycetota</taxon>
        <taxon>Rubrobacteria</taxon>
        <taxon>Rubrobacterales</taxon>
        <taxon>Rubrobacteraceae</taxon>
        <taxon>environmental samples</taxon>
    </lineage>
</organism>
<proteinExistence type="predicted"/>
<evidence type="ECO:0000313" key="2">
    <source>
        <dbReference type="EMBL" id="CAA9450965.1"/>
    </source>
</evidence>
<feature type="non-terminal residue" evidence="2">
    <location>
        <position position="1"/>
    </location>
</feature>
<reference evidence="2" key="1">
    <citation type="submission" date="2020-02" db="EMBL/GenBank/DDBJ databases">
        <authorList>
            <person name="Meier V. D."/>
        </authorList>
    </citation>
    <scope>NUCLEOTIDE SEQUENCE</scope>
    <source>
        <strain evidence="2">AVDCRST_MAG01</strain>
    </source>
</reference>
<feature type="compositionally biased region" description="Basic and acidic residues" evidence="1">
    <location>
        <begin position="67"/>
        <end position="77"/>
    </location>
</feature>
<feature type="region of interest" description="Disordered" evidence="1">
    <location>
        <begin position="37"/>
        <end position="244"/>
    </location>
</feature>